<gene>
    <name evidence="1" type="ORF">F5144DRAFT_548518</name>
</gene>
<evidence type="ECO:0000313" key="2">
    <source>
        <dbReference type="Proteomes" id="UP000724584"/>
    </source>
</evidence>
<name>A0ACB7P9F6_9PEZI</name>
<reference evidence="1 2" key="1">
    <citation type="journal article" date="2021" name="Nat. Commun.">
        <title>Genetic determinants of endophytism in the Arabidopsis root mycobiome.</title>
        <authorList>
            <person name="Mesny F."/>
            <person name="Miyauchi S."/>
            <person name="Thiergart T."/>
            <person name="Pickel B."/>
            <person name="Atanasova L."/>
            <person name="Karlsson M."/>
            <person name="Huettel B."/>
            <person name="Barry K.W."/>
            <person name="Haridas S."/>
            <person name="Chen C."/>
            <person name="Bauer D."/>
            <person name="Andreopoulos W."/>
            <person name="Pangilinan J."/>
            <person name="LaButti K."/>
            <person name="Riley R."/>
            <person name="Lipzen A."/>
            <person name="Clum A."/>
            <person name="Drula E."/>
            <person name="Henrissat B."/>
            <person name="Kohler A."/>
            <person name="Grigoriev I.V."/>
            <person name="Martin F.M."/>
            <person name="Hacquard S."/>
        </authorList>
    </citation>
    <scope>NUCLEOTIDE SEQUENCE [LARGE SCALE GENOMIC DNA]</scope>
    <source>
        <strain evidence="1 2">MPI-SDFR-AT-0079</strain>
    </source>
</reference>
<accession>A0ACB7P9F6</accession>
<comment type="caution">
    <text evidence="1">The sequence shown here is derived from an EMBL/GenBank/DDBJ whole genome shotgun (WGS) entry which is preliminary data.</text>
</comment>
<protein>
    <submittedName>
        <fullName evidence="1">Heterokaryon incompatibility protein-domain-containing protein</fullName>
    </submittedName>
</protein>
<proteinExistence type="predicted"/>
<dbReference type="Proteomes" id="UP000724584">
    <property type="component" value="Unassembled WGS sequence"/>
</dbReference>
<evidence type="ECO:0000313" key="1">
    <source>
        <dbReference type="EMBL" id="KAH6632575.1"/>
    </source>
</evidence>
<sequence>MALGAGYAAPEVININTKKKMYSHPSDIGGIRRSYNDAINDATRDSVSPKPWHATSHLIPSLNATNIIASSTIMTTPNDQTYPYLPLDPSTHEIRLLTLSYPPEPPPPPSPSTNPPNPSPSPPTYTLTLTHATLTPTPPTFTALSYVWGSPPTPPTTTTTTTTTTPPPHLTISTHRLPVTANLHSALTRLTRQRWAGHLWVDALCINQRDTAEKNTQVPLMSRIYGAAAQVLVWLGPEHDGAALHAVRELGVLWREQVMQQPGGVGDAGRVEAFVRTEVVLARKAVVMCGEDPEAGVTSVAWEDVSECMRLLEWMVLYPSTEPQYRRLYTLLGDIYPNVSHLALASDGYKRSLEEAKGSGGSDPLGQAPDAAGMPLLDTIIWTSFGTSDDGAIQATDPRDRIYGLLGMVREKDRIRIPVDYSPAMTINKVLFSVAKALLEDHGPDILCFCQRVSRTQPQHTKDALPSWVPDWTAPRMMPQIGGVSFGAESEAAARGDASGGARWQDWAPKSRVKDVVYELPVVSLPGLIVGRVARVGRVFKAAPGSSDYLDECRRWLLEIDQMVIESPDFSSNAGLDKETWRVPIADMGLAKRADAEGPVRFIHGFNVLTGRVSPPPALLSERAKSDWIMSESWDYRRAWKIYNRRALIDDTGRPGLGPEETAVADEIAVLAGAHVPFILRGEPGQMRANTPPRYQLVGPTYIFGLADGEGVTGGKVFTELKLN</sequence>
<dbReference type="EMBL" id="JAGIZQ010000004">
    <property type="protein sequence ID" value="KAH6632575.1"/>
    <property type="molecule type" value="Genomic_DNA"/>
</dbReference>
<keyword evidence="2" id="KW-1185">Reference proteome</keyword>
<organism evidence="1 2">
    <name type="scientific">Chaetomium tenue</name>
    <dbReference type="NCBI Taxonomy" id="1854479"/>
    <lineage>
        <taxon>Eukaryota</taxon>
        <taxon>Fungi</taxon>
        <taxon>Dikarya</taxon>
        <taxon>Ascomycota</taxon>
        <taxon>Pezizomycotina</taxon>
        <taxon>Sordariomycetes</taxon>
        <taxon>Sordariomycetidae</taxon>
        <taxon>Sordariales</taxon>
        <taxon>Chaetomiaceae</taxon>
        <taxon>Chaetomium</taxon>
    </lineage>
</organism>